<dbReference type="Pfam" id="PF05922">
    <property type="entry name" value="Inhibitor_I9"/>
    <property type="match status" value="1"/>
</dbReference>
<feature type="domain" description="Inhibitor I9" evidence="2">
    <location>
        <begin position="39"/>
        <end position="93"/>
    </location>
</feature>
<protein>
    <recommendedName>
        <fullName evidence="2">Inhibitor I9 domain-containing protein</fullName>
    </recommendedName>
</protein>
<evidence type="ECO:0000313" key="3">
    <source>
        <dbReference type="EMBL" id="KAG6015514.1"/>
    </source>
</evidence>
<dbReference type="SUPFAM" id="SSF54897">
    <property type="entry name" value="Protease propeptides/inhibitors"/>
    <property type="match status" value="1"/>
</dbReference>
<evidence type="ECO:0000256" key="1">
    <source>
        <dbReference type="SAM" id="SignalP"/>
    </source>
</evidence>
<organism evidence="3 4">
    <name type="scientific">Claviceps pusilla</name>
    <dbReference type="NCBI Taxonomy" id="123648"/>
    <lineage>
        <taxon>Eukaryota</taxon>
        <taxon>Fungi</taxon>
        <taxon>Dikarya</taxon>
        <taxon>Ascomycota</taxon>
        <taxon>Pezizomycotina</taxon>
        <taxon>Sordariomycetes</taxon>
        <taxon>Hypocreomycetidae</taxon>
        <taxon>Hypocreales</taxon>
        <taxon>Clavicipitaceae</taxon>
        <taxon>Claviceps</taxon>
    </lineage>
</organism>
<dbReference type="Proteomes" id="UP000748025">
    <property type="component" value="Unassembled WGS sequence"/>
</dbReference>
<gene>
    <name evidence="3" type="ORF">E4U43_005173</name>
</gene>
<name>A0A9P7T2Q5_9HYPO</name>
<reference evidence="3" key="1">
    <citation type="journal article" date="2020" name="bioRxiv">
        <title>Whole genome comparisons of ergot fungi reveals the divergence and evolution of species within the genus Claviceps are the result of varying mechanisms driving genome evolution and host range expansion.</title>
        <authorList>
            <person name="Wyka S.A."/>
            <person name="Mondo S.J."/>
            <person name="Liu M."/>
            <person name="Dettman J."/>
            <person name="Nalam V."/>
            <person name="Broders K.D."/>
        </authorList>
    </citation>
    <scope>NUCLEOTIDE SEQUENCE</scope>
    <source>
        <strain evidence="3">CCC 602</strain>
    </source>
</reference>
<dbReference type="EMBL" id="SRPW01000337">
    <property type="protein sequence ID" value="KAG6015514.1"/>
    <property type="molecule type" value="Genomic_DNA"/>
</dbReference>
<keyword evidence="1" id="KW-0732">Signal</keyword>
<feature type="signal peptide" evidence="1">
    <location>
        <begin position="1"/>
        <end position="21"/>
    </location>
</feature>
<comment type="caution">
    <text evidence="3">The sequence shown here is derived from an EMBL/GenBank/DDBJ whole genome shotgun (WGS) entry which is preliminary data.</text>
</comment>
<dbReference type="Gene3D" id="3.30.70.80">
    <property type="entry name" value="Peptidase S8 propeptide/proteinase inhibitor I9"/>
    <property type="match status" value="1"/>
</dbReference>
<dbReference type="InterPro" id="IPR010259">
    <property type="entry name" value="S8pro/Inhibitor_I9"/>
</dbReference>
<dbReference type="InterPro" id="IPR037045">
    <property type="entry name" value="S8pro/Inhibitor_I9_sf"/>
</dbReference>
<accession>A0A9P7T2Q5</accession>
<proteinExistence type="predicted"/>
<evidence type="ECO:0000313" key="4">
    <source>
        <dbReference type="Proteomes" id="UP000748025"/>
    </source>
</evidence>
<keyword evidence="4" id="KW-1185">Reference proteome</keyword>
<evidence type="ECO:0000259" key="2">
    <source>
        <dbReference type="Pfam" id="PF05922"/>
    </source>
</evidence>
<feature type="chain" id="PRO_5040289537" description="Inhibitor I9 domain-containing protein" evidence="1">
    <location>
        <begin position="22"/>
        <end position="94"/>
    </location>
</feature>
<sequence length="94" mass="10021">MHLARLLPLLTLAAATPSKRAEPAPLLSHGKDAKVIPGKYIVKLKDHVDASGFSSVVESLAAKPEQTYDSVFKGFATTLDEAGLKSLREHPDVG</sequence>
<dbReference type="AlphaFoldDB" id="A0A9P7T2Q5"/>